<dbReference type="InterPro" id="IPR018490">
    <property type="entry name" value="cNMP-bd_dom_sf"/>
</dbReference>
<evidence type="ECO:0000259" key="4">
    <source>
        <dbReference type="PROSITE" id="PS51063"/>
    </source>
</evidence>
<accession>A0A2M9YKN5</accession>
<dbReference type="AlphaFoldDB" id="A0A2M9YKN5"/>
<dbReference type="SMART" id="SM00100">
    <property type="entry name" value="cNMP"/>
    <property type="match status" value="1"/>
</dbReference>
<keyword evidence="3" id="KW-0804">Transcription</keyword>
<evidence type="ECO:0000256" key="2">
    <source>
        <dbReference type="ARBA" id="ARBA00023125"/>
    </source>
</evidence>
<evidence type="ECO:0000313" key="6">
    <source>
        <dbReference type="EMBL" id="PJZ62978.1"/>
    </source>
</evidence>
<dbReference type="SUPFAM" id="SSF51206">
    <property type="entry name" value="cAMP-binding domain-like"/>
    <property type="match status" value="1"/>
</dbReference>
<evidence type="ECO:0000256" key="3">
    <source>
        <dbReference type="ARBA" id="ARBA00023163"/>
    </source>
</evidence>
<dbReference type="SUPFAM" id="SSF46785">
    <property type="entry name" value="Winged helix' DNA-binding domain"/>
    <property type="match status" value="1"/>
</dbReference>
<organism evidence="5 8">
    <name type="scientific">Leptospira adleri</name>
    <dbReference type="NCBI Taxonomy" id="2023186"/>
    <lineage>
        <taxon>Bacteria</taxon>
        <taxon>Pseudomonadati</taxon>
        <taxon>Spirochaetota</taxon>
        <taxon>Spirochaetia</taxon>
        <taxon>Leptospirales</taxon>
        <taxon>Leptospiraceae</taxon>
        <taxon>Leptospira</taxon>
    </lineage>
</organism>
<dbReference type="GO" id="GO:0003677">
    <property type="term" value="F:DNA binding"/>
    <property type="evidence" value="ECO:0007669"/>
    <property type="project" value="UniProtKB-KW"/>
</dbReference>
<dbReference type="EMBL" id="NPDU01000010">
    <property type="protein sequence ID" value="PJZ62978.1"/>
    <property type="molecule type" value="Genomic_DNA"/>
</dbReference>
<dbReference type="Gene3D" id="2.60.120.10">
    <property type="entry name" value="Jelly Rolls"/>
    <property type="match status" value="1"/>
</dbReference>
<dbReference type="PANTHER" id="PTHR24567:SF26">
    <property type="entry name" value="REGULATORY PROTEIN YEIL"/>
    <property type="match status" value="1"/>
</dbReference>
<dbReference type="PROSITE" id="PS51063">
    <property type="entry name" value="HTH_CRP_2"/>
    <property type="match status" value="1"/>
</dbReference>
<gene>
    <name evidence="6" type="ORF">CH376_05705</name>
    <name evidence="5" type="ORF">CH380_16925</name>
</gene>
<evidence type="ECO:0000313" key="7">
    <source>
        <dbReference type="Proteomes" id="UP000232149"/>
    </source>
</evidence>
<dbReference type="RefSeq" id="WP_100786932.1">
    <property type="nucleotide sequence ID" value="NZ_NPDU01000010.1"/>
</dbReference>
<feature type="domain" description="HTH crp-type" evidence="4">
    <location>
        <begin position="154"/>
        <end position="223"/>
    </location>
</feature>
<dbReference type="Pfam" id="PF00027">
    <property type="entry name" value="cNMP_binding"/>
    <property type="match status" value="1"/>
</dbReference>
<evidence type="ECO:0000256" key="1">
    <source>
        <dbReference type="ARBA" id="ARBA00023015"/>
    </source>
</evidence>
<dbReference type="GO" id="GO:0005829">
    <property type="term" value="C:cytosol"/>
    <property type="evidence" value="ECO:0007669"/>
    <property type="project" value="TreeGrafter"/>
</dbReference>
<evidence type="ECO:0000313" key="5">
    <source>
        <dbReference type="EMBL" id="PJZ52116.1"/>
    </source>
</evidence>
<dbReference type="InterPro" id="IPR036388">
    <property type="entry name" value="WH-like_DNA-bd_sf"/>
</dbReference>
<name>A0A2M9YKN5_9LEPT</name>
<evidence type="ECO:0000313" key="8">
    <source>
        <dbReference type="Proteomes" id="UP000232188"/>
    </source>
</evidence>
<dbReference type="Gene3D" id="1.10.10.10">
    <property type="entry name" value="Winged helix-like DNA-binding domain superfamily/Winged helix DNA-binding domain"/>
    <property type="match status" value="1"/>
</dbReference>
<reference evidence="7 8" key="1">
    <citation type="submission" date="2017-07" db="EMBL/GenBank/DDBJ databases">
        <title>Leptospira spp. isolated from tropical soils.</title>
        <authorList>
            <person name="Thibeaux R."/>
            <person name="Iraola G."/>
            <person name="Ferres I."/>
            <person name="Bierque E."/>
            <person name="Girault D."/>
            <person name="Soupe-Gilbert M.-E."/>
            <person name="Picardeau M."/>
            <person name="Goarant C."/>
        </authorList>
    </citation>
    <scope>NUCLEOTIDE SEQUENCE [LARGE SCALE GENOMIC DNA]</scope>
    <source>
        <strain evidence="5 8">FH2-B-C1</strain>
        <strain evidence="6 7">FH2-B-D1</strain>
    </source>
</reference>
<protein>
    <submittedName>
        <fullName evidence="5">Crp/Fnr family transcriptional regulator</fullName>
    </submittedName>
</protein>
<dbReference type="InterPro" id="IPR036390">
    <property type="entry name" value="WH_DNA-bd_sf"/>
</dbReference>
<dbReference type="InterPro" id="IPR014710">
    <property type="entry name" value="RmlC-like_jellyroll"/>
</dbReference>
<dbReference type="InterPro" id="IPR050397">
    <property type="entry name" value="Env_Response_Regulators"/>
</dbReference>
<keyword evidence="1" id="KW-0805">Transcription regulation</keyword>
<keyword evidence="2" id="KW-0238">DNA-binding</keyword>
<proteinExistence type="predicted"/>
<dbReference type="InterPro" id="IPR000595">
    <property type="entry name" value="cNMP-bd_dom"/>
</dbReference>
<dbReference type="Proteomes" id="UP000232188">
    <property type="component" value="Unassembled WGS sequence"/>
</dbReference>
<dbReference type="InterPro" id="IPR012318">
    <property type="entry name" value="HTH_CRP"/>
</dbReference>
<keyword evidence="7" id="KW-1185">Reference proteome</keyword>
<dbReference type="GO" id="GO:0003700">
    <property type="term" value="F:DNA-binding transcription factor activity"/>
    <property type="evidence" value="ECO:0007669"/>
    <property type="project" value="TreeGrafter"/>
</dbReference>
<dbReference type="Proteomes" id="UP000232149">
    <property type="component" value="Unassembled WGS sequence"/>
</dbReference>
<dbReference type="EMBL" id="NPDV01000016">
    <property type="protein sequence ID" value="PJZ52116.1"/>
    <property type="molecule type" value="Genomic_DNA"/>
</dbReference>
<dbReference type="PANTHER" id="PTHR24567">
    <property type="entry name" value="CRP FAMILY TRANSCRIPTIONAL REGULATORY PROTEIN"/>
    <property type="match status" value="1"/>
</dbReference>
<dbReference type="CDD" id="cd00092">
    <property type="entry name" value="HTH_CRP"/>
    <property type="match status" value="1"/>
</dbReference>
<dbReference type="Pfam" id="PF13545">
    <property type="entry name" value="HTH_Crp_2"/>
    <property type="match status" value="1"/>
</dbReference>
<comment type="caution">
    <text evidence="5">The sequence shown here is derived from an EMBL/GenBank/DDBJ whole genome shotgun (WGS) entry which is preliminary data.</text>
</comment>
<sequence>MEITKEIAQILELSIFSTLKRDSYWPLLQRGRIVKIGAGQMIPQSPEGTRYAGLVLSGFFRMYLYAPSGRQTTVRYAKTGEMMGIVGAIATDEKSGEPEETHVQALADSVVLAVSFDDLRFFGKKTPDLAWLFAEECARRVYAALREVYGIAFTSVRQRLARHLLLNALSQESPPFLSVKMFQQDLADSIGTVREVVVRELRSLKKEGLIESAKGRIEIVQPGKLLILSEESKEY</sequence>